<comment type="caution">
    <text evidence="2">The sequence shown here is derived from an EMBL/GenBank/DDBJ whole genome shotgun (WGS) entry which is preliminary data.</text>
</comment>
<feature type="compositionally biased region" description="Basic residues" evidence="1">
    <location>
        <begin position="237"/>
        <end position="255"/>
    </location>
</feature>
<proteinExistence type="predicted"/>
<dbReference type="EMBL" id="CAJVRL010000069">
    <property type="protein sequence ID" value="CAG8956182.1"/>
    <property type="molecule type" value="Genomic_DNA"/>
</dbReference>
<dbReference type="AlphaFoldDB" id="A0A9N9PW36"/>
<reference evidence="2" key="1">
    <citation type="submission" date="2021-07" db="EMBL/GenBank/DDBJ databases">
        <authorList>
            <person name="Durling M."/>
        </authorList>
    </citation>
    <scope>NUCLEOTIDE SEQUENCE</scope>
</reference>
<accession>A0A9N9PW36</accession>
<evidence type="ECO:0000313" key="2">
    <source>
        <dbReference type="EMBL" id="CAG8956182.1"/>
    </source>
</evidence>
<name>A0A9N9PW36_9HELO</name>
<sequence>MDSDMSDTDSAPSPIPMVDSKCRCNHPRYVWPRPDQKVVVECGTCSGYCTFCASFALCIQAWSVFKSAQNIVHSAYIFIVPGMEWRPLSESESQPERGRDVIGNELENLKIRILDQKLAFQKMKENPTFQELMGGRYGYGENDSWVTVDMADKYSFTRRELRATVPEKQMQVILEDLLGKINQLKKTLFPREFNISLTPEPDLGPDTLSPRPGSLLRTPPGPQSQTHHQESMSAPKTHYKIAKSKQRPRTRLQHSRMRENLSGGVGASRST</sequence>
<organism evidence="2 3">
    <name type="scientific">Hymenoscyphus fraxineus</name>
    <dbReference type="NCBI Taxonomy" id="746836"/>
    <lineage>
        <taxon>Eukaryota</taxon>
        <taxon>Fungi</taxon>
        <taxon>Dikarya</taxon>
        <taxon>Ascomycota</taxon>
        <taxon>Pezizomycotina</taxon>
        <taxon>Leotiomycetes</taxon>
        <taxon>Helotiales</taxon>
        <taxon>Helotiaceae</taxon>
        <taxon>Hymenoscyphus</taxon>
    </lineage>
</organism>
<gene>
    <name evidence="2" type="ORF">HYFRA_00012099</name>
</gene>
<dbReference type="OrthoDB" id="10329310at2759"/>
<feature type="compositionally biased region" description="Polar residues" evidence="1">
    <location>
        <begin position="223"/>
        <end position="234"/>
    </location>
</feature>
<evidence type="ECO:0000256" key="1">
    <source>
        <dbReference type="SAM" id="MobiDB-lite"/>
    </source>
</evidence>
<protein>
    <submittedName>
        <fullName evidence="2">Uncharacterized protein</fullName>
    </submittedName>
</protein>
<evidence type="ECO:0000313" key="3">
    <source>
        <dbReference type="Proteomes" id="UP000696280"/>
    </source>
</evidence>
<feature type="region of interest" description="Disordered" evidence="1">
    <location>
        <begin position="195"/>
        <end position="271"/>
    </location>
</feature>
<keyword evidence="3" id="KW-1185">Reference proteome</keyword>
<dbReference type="Proteomes" id="UP000696280">
    <property type="component" value="Unassembled WGS sequence"/>
</dbReference>